<protein>
    <recommendedName>
        <fullName evidence="2">histidine kinase</fullName>
        <ecNumber evidence="2">2.7.13.3</ecNumber>
    </recommendedName>
</protein>
<feature type="transmembrane region" description="Helical" evidence="9">
    <location>
        <begin position="7"/>
        <end position="26"/>
    </location>
</feature>
<name>A0ABN2KVQ0_9MICO</name>
<dbReference type="GO" id="GO:0016301">
    <property type="term" value="F:kinase activity"/>
    <property type="evidence" value="ECO:0007669"/>
    <property type="project" value="UniProtKB-KW"/>
</dbReference>
<feature type="transmembrane region" description="Helical" evidence="9">
    <location>
        <begin position="57"/>
        <end position="74"/>
    </location>
</feature>
<evidence type="ECO:0000256" key="1">
    <source>
        <dbReference type="ARBA" id="ARBA00000085"/>
    </source>
</evidence>
<keyword evidence="13" id="KW-1185">Reference proteome</keyword>
<dbReference type="PANTHER" id="PTHR24421">
    <property type="entry name" value="NITRATE/NITRITE SENSOR PROTEIN NARX-RELATED"/>
    <property type="match status" value="1"/>
</dbReference>
<keyword evidence="3" id="KW-0597">Phosphoprotein</keyword>
<comment type="caution">
    <text evidence="12">The sequence shown here is derived from an EMBL/GenBank/DDBJ whole genome shotgun (WGS) entry which is preliminary data.</text>
</comment>
<keyword evidence="5" id="KW-0547">Nucleotide-binding</keyword>
<evidence type="ECO:0000313" key="13">
    <source>
        <dbReference type="Proteomes" id="UP001500506"/>
    </source>
</evidence>
<dbReference type="Pfam" id="PF02518">
    <property type="entry name" value="HATPase_c"/>
    <property type="match status" value="1"/>
</dbReference>
<dbReference type="Gene3D" id="3.30.565.10">
    <property type="entry name" value="Histidine kinase-like ATPase, C-terminal domain"/>
    <property type="match status" value="1"/>
</dbReference>
<evidence type="ECO:0000259" key="11">
    <source>
        <dbReference type="Pfam" id="PF07730"/>
    </source>
</evidence>
<dbReference type="Pfam" id="PF07730">
    <property type="entry name" value="HisKA_3"/>
    <property type="match status" value="1"/>
</dbReference>
<feature type="transmembrane region" description="Helical" evidence="9">
    <location>
        <begin position="103"/>
        <end position="125"/>
    </location>
</feature>
<feature type="domain" description="Histidine kinase/HSP90-like ATPase" evidence="10">
    <location>
        <begin position="291"/>
        <end position="376"/>
    </location>
</feature>
<evidence type="ECO:0000256" key="7">
    <source>
        <dbReference type="ARBA" id="ARBA00022840"/>
    </source>
</evidence>
<evidence type="ECO:0000256" key="2">
    <source>
        <dbReference type="ARBA" id="ARBA00012438"/>
    </source>
</evidence>
<keyword evidence="9" id="KW-0472">Membrane</keyword>
<reference evidence="12 13" key="1">
    <citation type="journal article" date="2019" name="Int. J. Syst. Evol. Microbiol.">
        <title>The Global Catalogue of Microorganisms (GCM) 10K type strain sequencing project: providing services to taxonomists for standard genome sequencing and annotation.</title>
        <authorList>
            <consortium name="The Broad Institute Genomics Platform"/>
            <consortium name="The Broad Institute Genome Sequencing Center for Infectious Disease"/>
            <person name="Wu L."/>
            <person name="Ma J."/>
        </authorList>
    </citation>
    <scope>NUCLEOTIDE SEQUENCE [LARGE SCALE GENOMIC DNA]</scope>
    <source>
        <strain evidence="12 13">JCM 14319</strain>
    </source>
</reference>
<evidence type="ECO:0000256" key="8">
    <source>
        <dbReference type="ARBA" id="ARBA00023012"/>
    </source>
</evidence>
<organism evidence="12 13">
    <name type="scientific">Agromyces humatus</name>
    <dbReference type="NCBI Taxonomy" id="279573"/>
    <lineage>
        <taxon>Bacteria</taxon>
        <taxon>Bacillati</taxon>
        <taxon>Actinomycetota</taxon>
        <taxon>Actinomycetes</taxon>
        <taxon>Micrococcales</taxon>
        <taxon>Microbacteriaceae</taxon>
        <taxon>Agromyces</taxon>
    </lineage>
</organism>
<dbReference type="InterPro" id="IPR050482">
    <property type="entry name" value="Sensor_HK_TwoCompSys"/>
</dbReference>
<feature type="transmembrane region" description="Helical" evidence="9">
    <location>
        <begin position="32"/>
        <end position="50"/>
    </location>
</feature>
<keyword evidence="9" id="KW-0812">Transmembrane</keyword>
<evidence type="ECO:0000256" key="5">
    <source>
        <dbReference type="ARBA" id="ARBA00022741"/>
    </source>
</evidence>
<feature type="transmembrane region" description="Helical" evidence="9">
    <location>
        <begin position="131"/>
        <end position="148"/>
    </location>
</feature>
<dbReference type="InterPro" id="IPR003594">
    <property type="entry name" value="HATPase_dom"/>
</dbReference>
<comment type="catalytic activity">
    <reaction evidence="1">
        <text>ATP + protein L-histidine = ADP + protein N-phospho-L-histidine.</text>
        <dbReference type="EC" id="2.7.13.3"/>
    </reaction>
</comment>
<sequence length="380" mass="39721">MIHAVQDALLALAVAALGVAEIWVPFESVNGQGSPVVSTVGVVIAAGLLTQRRARPVLSVGVFAVWLVIGVTTLGEMQVLFFGQMVPFMLALYSLARHGSRRLAWTGAASAAVTLLFGDLFIPALQAPPEIIFHWTVCALAFAIGWGLRASEHRAVAAALRASQVEAASRELTAAAITDERARIARELHDVLAHSVSVMVVQAGAAAQAVDDDPAFVRRALESIRATGAESLDEVRRVVNMLRDSGEEAGLVPQPGVGGLDDLVAAARATGLQVTSEVTGDADRLPAGLSLAVFRIVQESLTNVRKHARADAVQVSVNCEPHQVEVRVVDDGAAQASSPGSPGHGLIGMRERAALYGGTLEAARVADGFAVRAVLPRIAS</sequence>
<evidence type="ECO:0000256" key="9">
    <source>
        <dbReference type="SAM" id="Phobius"/>
    </source>
</evidence>
<gene>
    <name evidence="12" type="ORF">GCM10009747_27840</name>
</gene>
<feature type="domain" description="Signal transduction histidine kinase subgroup 3 dimerisation and phosphoacceptor" evidence="11">
    <location>
        <begin position="180"/>
        <end position="245"/>
    </location>
</feature>
<evidence type="ECO:0000259" key="10">
    <source>
        <dbReference type="Pfam" id="PF02518"/>
    </source>
</evidence>
<dbReference type="EMBL" id="BAAANH010000006">
    <property type="protein sequence ID" value="GAA1766076.1"/>
    <property type="molecule type" value="Genomic_DNA"/>
</dbReference>
<dbReference type="Proteomes" id="UP001500506">
    <property type="component" value="Unassembled WGS sequence"/>
</dbReference>
<proteinExistence type="predicted"/>
<keyword evidence="8" id="KW-0902">Two-component regulatory system</keyword>
<feature type="transmembrane region" description="Helical" evidence="9">
    <location>
        <begin position="80"/>
        <end position="96"/>
    </location>
</feature>
<evidence type="ECO:0000256" key="4">
    <source>
        <dbReference type="ARBA" id="ARBA00022679"/>
    </source>
</evidence>
<dbReference type="SUPFAM" id="SSF55874">
    <property type="entry name" value="ATPase domain of HSP90 chaperone/DNA topoisomerase II/histidine kinase"/>
    <property type="match status" value="1"/>
</dbReference>
<dbReference type="InterPro" id="IPR011712">
    <property type="entry name" value="Sig_transdc_His_kin_sub3_dim/P"/>
</dbReference>
<accession>A0ABN2KVQ0</accession>
<dbReference type="EC" id="2.7.13.3" evidence="2"/>
<keyword evidence="9" id="KW-1133">Transmembrane helix</keyword>
<evidence type="ECO:0000256" key="3">
    <source>
        <dbReference type="ARBA" id="ARBA00022553"/>
    </source>
</evidence>
<keyword evidence="7" id="KW-0067">ATP-binding</keyword>
<keyword evidence="4" id="KW-0808">Transferase</keyword>
<dbReference type="CDD" id="cd16917">
    <property type="entry name" value="HATPase_UhpB-NarQ-NarX-like"/>
    <property type="match status" value="1"/>
</dbReference>
<evidence type="ECO:0000256" key="6">
    <source>
        <dbReference type="ARBA" id="ARBA00022777"/>
    </source>
</evidence>
<evidence type="ECO:0000313" key="12">
    <source>
        <dbReference type="EMBL" id="GAA1766076.1"/>
    </source>
</evidence>
<dbReference type="Gene3D" id="1.20.5.1930">
    <property type="match status" value="1"/>
</dbReference>
<keyword evidence="6 12" id="KW-0418">Kinase</keyword>
<dbReference type="InterPro" id="IPR036890">
    <property type="entry name" value="HATPase_C_sf"/>
</dbReference>
<dbReference type="PANTHER" id="PTHR24421:SF10">
    <property type="entry name" value="NITRATE_NITRITE SENSOR PROTEIN NARQ"/>
    <property type="match status" value="1"/>
</dbReference>